<evidence type="ECO:0000256" key="1">
    <source>
        <dbReference type="SAM" id="MobiDB-lite"/>
    </source>
</evidence>
<feature type="region of interest" description="Disordered" evidence="1">
    <location>
        <begin position="195"/>
        <end position="256"/>
    </location>
</feature>
<organism evidence="2 3">
    <name type="scientific">Ascaris lumbricoides</name>
    <name type="common">Giant roundworm</name>
    <dbReference type="NCBI Taxonomy" id="6252"/>
    <lineage>
        <taxon>Eukaryota</taxon>
        <taxon>Metazoa</taxon>
        <taxon>Ecdysozoa</taxon>
        <taxon>Nematoda</taxon>
        <taxon>Chromadorea</taxon>
        <taxon>Rhabditida</taxon>
        <taxon>Spirurina</taxon>
        <taxon>Ascaridomorpha</taxon>
        <taxon>Ascaridoidea</taxon>
        <taxon>Ascarididae</taxon>
        <taxon>Ascaris</taxon>
    </lineage>
</organism>
<proteinExistence type="predicted"/>
<sequence>MFPPPPWKTKPEYIQSCRLKQPIIRGRVWKDSKRSDYIMFPPPPWKTKPEYIQSCRLKQPIIRGRIVTREIVEEELKADRGEISSSGDDTFRAEREAEAEKLAMERRKMLEYRAAQREMQSKFREVFPNFNMVTQKAPPINLSVASSELDPSSDDSSILSSLCSSRAEKEVTKVSIMTPVAEAENEQEDYTMDYSGDDEISSTPTAVSFTNDIERKETSSQREGDRAEAGSDTETEDVMASKRAQVHSTQPIPSDDASIQTAAANCVALKTGIRIGNLEIQNRQEIALPSSMVSIEDHEAMASHARVHIDGTLKCDPAVAQAHCDSHQKSDSSTVVIESVGDSGVTCKEKGPEHPASKDATTAADDDNENIRRLSGENILIETNVVQGRKMSGTLGTKNQSLTSGSDSIRTEEAFDFATKNLERTTFMGAGHERIAPYANDETERWKTFVVEGQRDSDPPAPSRTFLVEGPPQERLKSSSAESLGSEVVAKPATLMVTFDVSSIHAQTATAKTTIDESGRDAPRELKTVLSIKTSQKGGMPRMRSIPEEGRSSAMRNRRRSTSLGPATSTPKADEAHVCSRFAAHQAAYSLRKTSSMSPESVTPKAIAQRSLADRAQSYKRDAEKAGSLIAPSQALSVIAKAYKSPANVPRNAHRTLSHSREFSMPSMPSAGKSPPVHRSPRKSPLPAAVNSRIPRPLPLLSVEGGSRLVAGEHTVRPITPDLLSGDTRMIVREAKSGPIPRRSIPLHIRAPELHACSRLRFEKEDCSHPSLSPEQSGNVDEDEVEENGTIAIPLQERSQMAEIRRSTSYNSDMISTSLNHSDIGPDGEDETKEKDDSGENRQKALLSPTRDSAECNTTFLEEPVFEETVVSINTPNGCNRTRLIFDTTLVSSFTSTNYTNANANLSSSFIPIVATNNEEPVVVLKKPEIVHPTGVAEADGVRRSSRNRVARLRHWLGERPKYRFDAEGNCELVGVSTVKIRDRFLIENGTASPRIALERAKEIRKSHINRKLQRISAKDRKRQLIKGLKERHKRCEDLDMSIRDIVTPLGSEDDASTQRTSWT</sequence>
<name>A0A9J2Q7X0_ASCLU</name>
<evidence type="ECO:0000313" key="2">
    <source>
        <dbReference type="Proteomes" id="UP000036681"/>
    </source>
</evidence>
<protein>
    <submittedName>
        <fullName evidence="3">PEHE domain-containing protein</fullName>
    </submittedName>
</protein>
<reference evidence="3" key="1">
    <citation type="submission" date="2023-03" db="UniProtKB">
        <authorList>
            <consortium name="WormBaseParasite"/>
        </authorList>
    </citation>
    <scope>IDENTIFICATION</scope>
</reference>
<accession>A0A9J2Q7X0</accession>
<feature type="compositionally biased region" description="Polar residues" evidence="1">
    <location>
        <begin position="562"/>
        <end position="571"/>
    </location>
</feature>
<feature type="compositionally biased region" description="Basic and acidic residues" evidence="1">
    <location>
        <begin position="347"/>
        <end position="357"/>
    </location>
</feature>
<feature type="compositionally biased region" description="Polar residues" evidence="1">
    <location>
        <begin position="201"/>
        <end position="211"/>
    </location>
</feature>
<feature type="region of interest" description="Disordered" evidence="1">
    <location>
        <begin position="648"/>
        <end position="692"/>
    </location>
</feature>
<evidence type="ECO:0000313" key="3">
    <source>
        <dbReference type="WBParaSite" id="ALUE_0001762401-mRNA-1"/>
    </source>
</evidence>
<dbReference type="Proteomes" id="UP000036681">
    <property type="component" value="Unplaced"/>
</dbReference>
<dbReference type="WBParaSite" id="ALUE_0001762401-mRNA-1">
    <property type="protein sequence ID" value="ALUE_0001762401-mRNA-1"/>
    <property type="gene ID" value="ALUE_0001762401"/>
</dbReference>
<feature type="region of interest" description="Disordered" evidence="1">
    <location>
        <begin position="767"/>
        <end position="851"/>
    </location>
</feature>
<feature type="region of interest" description="Disordered" evidence="1">
    <location>
        <begin position="533"/>
        <end position="575"/>
    </location>
</feature>
<feature type="compositionally biased region" description="Polar residues" evidence="1">
    <location>
        <begin position="246"/>
        <end position="256"/>
    </location>
</feature>
<feature type="region of interest" description="Disordered" evidence="1">
    <location>
        <begin position="344"/>
        <end position="368"/>
    </location>
</feature>
<feature type="compositionally biased region" description="Polar residues" evidence="1">
    <location>
        <begin position="770"/>
        <end position="779"/>
    </location>
</feature>
<feature type="compositionally biased region" description="Basic and acidic residues" evidence="1">
    <location>
        <begin position="212"/>
        <end position="229"/>
    </location>
</feature>
<feature type="region of interest" description="Disordered" evidence="1">
    <location>
        <begin position="453"/>
        <end position="483"/>
    </location>
</feature>
<keyword evidence="2" id="KW-1185">Reference proteome</keyword>
<feature type="compositionally biased region" description="Polar residues" evidence="1">
    <location>
        <begin position="807"/>
        <end position="821"/>
    </location>
</feature>
<feature type="compositionally biased region" description="Basic and acidic residues" evidence="1">
    <location>
        <begin position="832"/>
        <end position="843"/>
    </location>
</feature>
<dbReference type="AlphaFoldDB" id="A0A9J2Q7X0"/>